<name>A0A450VYL1_9GAMM</name>
<dbReference type="AlphaFoldDB" id="A0A450VYL1"/>
<evidence type="ECO:0000313" key="1">
    <source>
        <dbReference type="EMBL" id="VFK09869.1"/>
    </source>
</evidence>
<protein>
    <submittedName>
        <fullName evidence="1">Uncharacterized protein</fullName>
    </submittedName>
</protein>
<organism evidence="1">
    <name type="scientific">Candidatus Kentrum eta</name>
    <dbReference type="NCBI Taxonomy" id="2126337"/>
    <lineage>
        <taxon>Bacteria</taxon>
        <taxon>Pseudomonadati</taxon>
        <taxon>Pseudomonadota</taxon>
        <taxon>Gammaproteobacteria</taxon>
        <taxon>Candidatus Kentrum</taxon>
    </lineage>
</organism>
<proteinExistence type="predicted"/>
<accession>A0A450VYL1</accession>
<sequence>MSHCLKYLDRMLNFALYLPYIVTLFQSTKSGVLEVLVSKCRDSYKSLS</sequence>
<dbReference type="EMBL" id="CAADFI010001080">
    <property type="protein sequence ID" value="VFK09869.1"/>
    <property type="molecule type" value="Genomic_DNA"/>
</dbReference>
<reference evidence="1" key="1">
    <citation type="submission" date="2019-02" db="EMBL/GenBank/DDBJ databases">
        <authorList>
            <person name="Gruber-Vodicka R. H."/>
            <person name="Seah K. B. B."/>
        </authorList>
    </citation>
    <scope>NUCLEOTIDE SEQUENCE</scope>
    <source>
        <strain evidence="1">BECK_SA2B20</strain>
    </source>
</reference>
<gene>
    <name evidence="1" type="ORF">BECKH772B_GA0070898_110801</name>
</gene>